<name>C3MML3_SACI2</name>
<dbReference type="PANTHER" id="PTHR30486">
    <property type="entry name" value="TWITCHING MOTILITY PROTEIN PILT"/>
    <property type="match status" value="1"/>
</dbReference>
<evidence type="ECO:0000259" key="2">
    <source>
        <dbReference type="Pfam" id="PF00437"/>
    </source>
</evidence>
<gene>
    <name evidence="3" type="ordered locus">LS215_2795</name>
</gene>
<evidence type="ECO:0000313" key="4">
    <source>
        <dbReference type="Proteomes" id="UP000001747"/>
    </source>
</evidence>
<dbReference type="KEGG" id="sis:LS215_2795"/>
<dbReference type="Gene3D" id="3.30.450.380">
    <property type="match status" value="1"/>
</dbReference>
<dbReference type="EMBL" id="CP001399">
    <property type="protein sequence ID" value="ACP36730.1"/>
    <property type="molecule type" value="Genomic_DNA"/>
</dbReference>
<dbReference type="RefSeq" id="WP_012714587.1">
    <property type="nucleotide sequence ID" value="NC_012589.1"/>
</dbReference>
<dbReference type="GeneID" id="7796895"/>
<sequence length="530" mass="61022">MTTIKYFIFIFLNRYMVLIGKKKSHNKFEELSYYLQSIDESGIISLRANLENHNIVEHYSLKNFDVEVYIVEKEGIGYYLVNEPQLDQREEKILLAILDGLIYSPTTVVSNKQIDVEKLQEDVLKISAKLGVVGDVKRNLKKYMYYITREIKYSVLQVPMSDPFIEEIELVSPTTPISVVHSRHSEWPRLETNIILGSELKVRRIVERLASLGGRSVSTATPLQDFMLHEGHRVAVSYGEEISRGTTFNIRKFPEKPLTIIDLVYKYGTLSELMAVYLWIIAEAKLFTFLVGPTGSGKTTALNSLLMLLNPLAKYLTIEDTPELKLPHKYWIQFYTRPSNYEGSKDISYYELVRLSLRYRPDYIIVGEVRGKEIEWLVQAVASGHGGLTTFHGSNHVDLITRISGLLGQDLSLQFKQLISVIAIIKRIETENRKMNRKIISIVENDGNGFREVFKYDYERKSFLPNNSKEIGSIQLEKARELLGWSKDKLYKEIENRLLLIRGLAERGVYDYDALAKELVKYYINGDRGG</sequence>
<dbReference type="InterPro" id="IPR027417">
    <property type="entry name" value="P-loop_NTPase"/>
</dbReference>
<dbReference type="GO" id="GO:0016887">
    <property type="term" value="F:ATP hydrolysis activity"/>
    <property type="evidence" value="ECO:0007669"/>
    <property type="project" value="InterPro"/>
</dbReference>
<dbReference type="HOGENOM" id="CLU_005379_2_2_2"/>
<accession>C3MML3</accession>
<dbReference type="Gene3D" id="3.40.50.300">
    <property type="entry name" value="P-loop containing nucleotide triphosphate hydrolases"/>
    <property type="match status" value="1"/>
</dbReference>
<dbReference type="SUPFAM" id="SSF52540">
    <property type="entry name" value="P-loop containing nucleoside triphosphate hydrolases"/>
    <property type="match status" value="1"/>
</dbReference>
<proteinExistence type="inferred from homology"/>
<dbReference type="InterPro" id="IPR001482">
    <property type="entry name" value="T2SS/T4SS_dom"/>
</dbReference>
<protein>
    <submittedName>
        <fullName evidence="3">Type II secretion system protein E</fullName>
    </submittedName>
</protein>
<dbReference type="CDD" id="cd01130">
    <property type="entry name" value="VirB11-like_ATPase"/>
    <property type="match status" value="1"/>
</dbReference>
<dbReference type="Proteomes" id="UP000001747">
    <property type="component" value="Chromosome"/>
</dbReference>
<dbReference type="OrthoDB" id="33500at2157"/>
<feature type="domain" description="Bacterial type II secretion system protein E" evidence="2">
    <location>
        <begin position="245"/>
        <end position="434"/>
    </location>
</feature>
<dbReference type="Pfam" id="PF00437">
    <property type="entry name" value="T2SSE"/>
    <property type="match status" value="1"/>
</dbReference>
<evidence type="ECO:0000313" key="3">
    <source>
        <dbReference type="EMBL" id="ACP36730.1"/>
    </source>
</evidence>
<comment type="similarity">
    <text evidence="1">Belongs to the GSP E family.</text>
</comment>
<organism evidence="3 4">
    <name type="scientific">Saccharolobus islandicus (strain L.S.2.15 / Lassen #1)</name>
    <name type="common">Sulfolobus islandicus</name>
    <dbReference type="NCBI Taxonomy" id="429572"/>
    <lineage>
        <taxon>Archaea</taxon>
        <taxon>Thermoproteota</taxon>
        <taxon>Thermoprotei</taxon>
        <taxon>Sulfolobales</taxon>
        <taxon>Sulfolobaceae</taxon>
        <taxon>Saccharolobus</taxon>
    </lineage>
</organism>
<dbReference type="InterPro" id="IPR050921">
    <property type="entry name" value="T4SS_GSP_E_ATPase"/>
</dbReference>
<dbReference type="AlphaFoldDB" id="C3MML3"/>
<evidence type="ECO:0000256" key="1">
    <source>
        <dbReference type="ARBA" id="ARBA00006611"/>
    </source>
</evidence>
<reference evidence="3 4" key="1">
    <citation type="journal article" date="2009" name="Proc. Natl. Acad. Sci. U.S.A.">
        <title>Biogeography of the Sulfolobus islandicus pan-genome.</title>
        <authorList>
            <person name="Reno M.L."/>
            <person name="Held N.L."/>
            <person name="Fields C.J."/>
            <person name="Burke P.V."/>
            <person name="Whitaker R.J."/>
        </authorList>
    </citation>
    <scope>NUCLEOTIDE SEQUENCE [LARGE SCALE GENOMIC DNA]</scope>
    <source>
        <strain evidence="4">L.S.2.15 / Lassen #1</strain>
    </source>
</reference>
<dbReference type="PANTHER" id="PTHR30486:SF6">
    <property type="entry name" value="TYPE IV PILUS RETRACTATION ATPASE PILT"/>
    <property type="match status" value="1"/>
</dbReference>